<evidence type="ECO:0000256" key="1">
    <source>
        <dbReference type="ARBA" id="ARBA00009580"/>
    </source>
</evidence>
<evidence type="ECO:0000313" key="3">
    <source>
        <dbReference type="Proteomes" id="UP000033533"/>
    </source>
</evidence>
<dbReference type="AlphaFoldDB" id="A0A0F4L7W0"/>
<comment type="similarity">
    <text evidence="1">Belongs to the protein-tyrosine phosphatase family.</text>
</comment>
<dbReference type="RefSeq" id="WP_045928675.1">
    <property type="nucleotide sequence ID" value="NZ_JBHSZS010000022.1"/>
</dbReference>
<dbReference type="HOGENOM" id="CLU_057546_0_2_9"/>
<dbReference type="EMBL" id="JXBY01000027">
    <property type="protein sequence ID" value="KJY54363.1"/>
    <property type="molecule type" value="Genomic_DNA"/>
</dbReference>
<dbReference type="STRING" id="1218493.JF76_17090"/>
<comment type="caution">
    <text evidence="2">The sequence shown here is derived from an EMBL/GenBank/DDBJ whole genome shotgun (WGS) entry which is preliminary data.</text>
</comment>
<dbReference type="PANTHER" id="PTHR31126">
    <property type="entry name" value="TYROSINE-PROTEIN PHOSPHATASE"/>
    <property type="match status" value="1"/>
</dbReference>
<dbReference type="InterPro" id="IPR016130">
    <property type="entry name" value="Tyr_Pase_AS"/>
</dbReference>
<dbReference type="InterPro" id="IPR026893">
    <property type="entry name" value="Tyr/Ser_Pase_IphP-type"/>
</dbReference>
<dbReference type="SUPFAM" id="SSF52799">
    <property type="entry name" value="(Phosphotyrosine protein) phosphatases II"/>
    <property type="match status" value="1"/>
</dbReference>
<gene>
    <name evidence="2" type="ORF">JF76_17090</name>
</gene>
<sequence length="266" mass="30481">MTQKLKNQLIGVKSGRNFRELGGYQTRDGKTVKMHKLLRTANLATLDKTDLKFLQDYGVKYVVDFRSKDEVDREPDRVPEGAIYSFDPVFSEDLTESSKGIDEILSEKHQDPKAGFDHMFLAYDDMIKSESAQRAYRHFFDVLLANDQENQSIIFHCTAGKDRTGFAALLILSALGVPFETIKKDYLLTNVATKDFVHNFLQKAKDEGANDATLNILKDLQTVHSEYIDFVLTTINKNYGSVENYLRDIMRLTDDEISKLREIYLN</sequence>
<dbReference type="OrthoDB" id="1188001at2"/>
<organism evidence="2 3">
    <name type="scientific">Lactobacillus kullabergensis</name>
    <dbReference type="NCBI Taxonomy" id="1218493"/>
    <lineage>
        <taxon>Bacteria</taxon>
        <taxon>Bacillati</taxon>
        <taxon>Bacillota</taxon>
        <taxon>Bacilli</taxon>
        <taxon>Lactobacillales</taxon>
        <taxon>Lactobacillaceae</taxon>
        <taxon>Lactobacillus</taxon>
    </lineage>
</organism>
<dbReference type="PANTHER" id="PTHR31126:SF1">
    <property type="entry name" value="TYROSINE SPECIFIC PROTEIN PHOSPHATASES DOMAIN-CONTAINING PROTEIN"/>
    <property type="match status" value="1"/>
</dbReference>
<accession>A0A0F4L7W0</accession>
<proteinExistence type="inferred from homology"/>
<dbReference type="Gene3D" id="3.90.190.10">
    <property type="entry name" value="Protein tyrosine phosphatase superfamily"/>
    <property type="match status" value="1"/>
</dbReference>
<dbReference type="InterPro" id="IPR029021">
    <property type="entry name" value="Prot-tyrosine_phosphatase-like"/>
</dbReference>
<dbReference type="Pfam" id="PF13350">
    <property type="entry name" value="Y_phosphatase3"/>
    <property type="match status" value="1"/>
</dbReference>
<dbReference type="PROSITE" id="PS00383">
    <property type="entry name" value="TYR_PHOSPHATASE_1"/>
    <property type="match status" value="1"/>
</dbReference>
<name>A0A0F4L7W0_9LACO</name>
<protein>
    <submittedName>
        <fullName evidence="2">Protein tyrosine phosphatase</fullName>
    </submittedName>
</protein>
<evidence type="ECO:0000313" key="2">
    <source>
        <dbReference type="EMBL" id="KJY54363.1"/>
    </source>
</evidence>
<dbReference type="PATRIC" id="fig|1218493.3.peg.1788"/>
<reference evidence="2 3" key="1">
    <citation type="submission" date="2014-12" db="EMBL/GenBank/DDBJ databases">
        <title>Comparative genomics of the lactic acid bacteria isolated from the honey bee gut.</title>
        <authorList>
            <person name="Ellegaard K.M."/>
            <person name="Tamarit D."/>
            <person name="Javelind E."/>
            <person name="Olofsson T."/>
            <person name="Andersson S.G."/>
            <person name="Vasquez A."/>
        </authorList>
    </citation>
    <scope>NUCLEOTIDE SEQUENCE [LARGE SCALE GENOMIC DNA]</scope>
    <source>
        <strain evidence="2 3">Biut2</strain>
    </source>
</reference>
<dbReference type="GO" id="GO:0004721">
    <property type="term" value="F:phosphoprotein phosphatase activity"/>
    <property type="evidence" value="ECO:0007669"/>
    <property type="project" value="InterPro"/>
</dbReference>
<dbReference type="Proteomes" id="UP000033533">
    <property type="component" value="Unassembled WGS sequence"/>
</dbReference>